<name>C4JK22_UNCRE</name>
<keyword evidence="2 5" id="KW-0378">Hydrolase</keyword>
<dbReference type="InterPro" id="IPR006823">
    <property type="entry name" value="Ceramidase_alk"/>
</dbReference>
<dbReference type="EC" id="3.5.1.23" evidence="5"/>
<protein>
    <recommendedName>
        <fullName evidence="5">Neutral ceramidase</fullName>
        <ecNumber evidence="5">3.5.1.23</ecNumber>
    </recommendedName>
</protein>
<evidence type="ECO:0000256" key="1">
    <source>
        <dbReference type="ARBA" id="ARBA00009835"/>
    </source>
</evidence>
<gene>
    <name evidence="8" type="ORF">UREG_01979</name>
</gene>
<comment type="catalytic activity">
    <reaction evidence="5">
        <text>an N-acylsphing-4-enine + H2O = sphing-4-enine + a fatty acid</text>
        <dbReference type="Rhea" id="RHEA:20856"/>
        <dbReference type="ChEBI" id="CHEBI:15377"/>
        <dbReference type="ChEBI" id="CHEBI:28868"/>
        <dbReference type="ChEBI" id="CHEBI:52639"/>
        <dbReference type="ChEBI" id="CHEBI:57756"/>
        <dbReference type="EC" id="3.5.1.23"/>
    </reaction>
</comment>
<dbReference type="InterPro" id="IPR031331">
    <property type="entry name" value="NEUT/ALK_ceramidase_C"/>
</dbReference>
<dbReference type="GO" id="GO:0046512">
    <property type="term" value="P:sphingosine biosynthetic process"/>
    <property type="evidence" value="ECO:0007669"/>
    <property type="project" value="TreeGrafter"/>
</dbReference>
<dbReference type="RefSeq" id="XP_002542463.1">
    <property type="nucleotide sequence ID" value="XM_002542417.1"/>
</dbReference>
<feature type="binding site" evidence="4">
    <location>
        <position position="511"/>
    </location>
    <ligand>
        <name>Zn(2+)</name>
        <dbReference type="ChEBI" id="CHEBI:29105"/>
    </ligand>
</feature>
<evidence type="ECO:0000313" key="9">
    <source>
        <dbReference type="Proteomes" id="UP000002058"/>
    </source>
</evidence>
<evidence type="ECO:0000259" key="7">
    <source>
        <dbReference type="Pfam" id="PF17048"/>
    </source>
</evidence>
<dbReference type="eggNOG" id="KOG2232">
    <property type="taxonomic scope" value="Eukaryota"/>
</dbReference>
<accession>C4JK22</accession>
<dbReference type="Pfam" id="PF04734">
    <property type="entry name" value="Ceramidase_alk"/>
    <property type="match status" value="1"/>
</dbReference>
<evidence type="ECO:0000256" key="3">
    <source>
        <dbReference type="PIRSR" id="PIRSR606823-1"/>
    </source>
</evidence>
<comment type="similarity">
    <text evidence="1 5">Belongs to the neutral ceramidase family.</text>
</comment>
<keyword evidence="5" id="KW-0443">Lipid metabolism</keyword>
<feature type="active site" description="Nucleophile" evidence="3">
    <location>
        <position position="311"/>
    </location>
</feature>
<keyword evidence="4" id="KW-0862">Zinc</keyword>
<dbReference type="STRING" id="336963.C4JK22"/>
<dbReference type="PANTHER" id="PTHR12670:SF1">
    <property type="entry name" value="NEUTRAL CERAMIDASE"/>
    <property type="match status" value="1"/>
</dbReference>
<dbReference type="EMBL" id="CH476615">
    <property type="protein sequence ID" value="EEP77130.1"/>
    <property type="molecule type" value="Genomic_DNA"/>
</dbReference>
<dbReference type="OrthoDB" id="191371at2759"/>
<dbReference type="HOGENOM" id="CLU_011300_0_1_1"/>
<sequence length="759" mass="83014">MARFAIITCAVSFFLGTLFVLQLFSAPGASPQRRWFRFPSNQKPTGASCDDDSCGYLLGVGKADVTGPVVEIPFMGYANTEQVGTGLRQRLYSRAFIVGSPKNPDNRFVYIVSDIAAGDTAIRDGVLQGLSALGGDYARYGQHNVALTGTHSHAGPGAWLNSLLPQISTKGFNKESYQAIVDGTVLSIKRAHESLAPGRLSFAMGEIDNANINRSPFSYLANPAAERARYDGDTEKKFSLLRFDRLEDEKTIGVLTFYSVHGTSLYRNNTLVAGDNKGVASYLFERSARKNERFAKDFVAGFSQSSVGDVSPNIEGAFCEDTGLPCRFNDSTCNGKAELCHGRGPFFREKDEGTKSCFEIGRRQYSEAIRLYNQMDQEWTSIRGSSAVSSFHSFQDFSTYKFTSPFNRSRELTTCSAALGFGFASGTTDGPGYFDFTQNGTHSPSTKNPVWHFARDLLHPPTKQQKECHKPKPILLDVGELDTPLPSGRLILLTSQVLRVGQVLIVVSSGEVTTMAGRRWKEAVAETAKRTLDIKDPIVVLGGPANTYVHYITTEEEYGVQRYEGASTLHGPHTLAAHVNLTLTYLPHLTGGSAPSPPVPHGPDPEINTNRSVSFILPVVLDTPGIGKSFGHVLSSPLSDKTFRPGDTVATKFVAANPRNNFRLEGTFGAVEREVSPGKWAVVRDDSDWNFVYRWGRKSPGLSTSEVTLEWLIEDEYYSVGTSKVESGTYRMVYYGDAKGWDGKVRSFSGAGPSFKVAA</sequence>
<evidence type="ECO:0000313" key="8">
    <source>
        <dbReference type="EMBL" id="EEP77130.1"/>
    </source>
</evidence>
<dbReference type="GO" id="GO:0046872">
    <property type="term" value="F:metal ion binding"/>
    <property type="evidence" value="ECO:0007669"/>
    <property type="project" value="UniProtKB-KW"/>
</dbReference>
<keyword evidence="4" id="KW-0479">Metal-binding</keyword>
<dbReference type="GeneID" id="8441742"/>
<evidence type="ECO:0000256" key="2">
    <source>
        <dbReference type="ARBA" id="ARBA00022801"/>
    </source>
</evidence>
<keyword evidence="5" id="KW-0746">Sphingolipid metabolism</keyword>
<reference evidence="9" key="1">
    <citation type="journal article" date="2009" name="Genome Res.">
        <title>Comparative genomic analyses of the human fungal pathogens Coccidioides and their relatives.</title>
        <authorList>
            <person name="Sharpton T.J."/>
            <person name="Stajich J.E."/>
            <person name="Rounsley S.D."/>
            <person name="Gardner M.J."/>
            <person name="Wortman J.R."/>
            <person name="Jordar V.S."/>
            <person name="Maiti R."/>
            <person name="Kodira C.D."/>
            <person name="Neafsey D.E."/>
            <person name="Zeng Q."/>
            <person name="Hung C.-Y."/>
            <person name="McMahan C."/>
            <person name="Muszewska A."/>
            <person name="Grynberg M."/>
            <person name="Mandel M.A."/>
            <person name="Kellner E.M."/>
            <person name="Barker B.M."/>
            <person name="Galgiani J.N."/>
            <person name="Orbach M.J."/>
            <person name="Kirkland T.N."/>
            <person name="Cole G.T."/>
            <person name="Henn M.R."/>
            <person name="Birren B.W."/>
            <person name="Taylor J.W."/>
        </authorList>
    </citation>
    <scope>NUCLEOTIDE SEQUENCE [LARGE SCALE GENOMIC DNA]</scope>
    <source>
        <strain evidence="9">UAMH 1704</strain>
    </source>
</reference>
<feature type="domain" description="Neutral/alkaline non-lysosomal ceramidase N-terminal" evidence="6">
    <location>
        <begin position="56"/>
        <end position="580"/>
    </location>
</feature>
<dbReference type="GO" id="GO:0046514">
    <property type="term" value="P:ceramide catabolic process"/>
    <property type="evidence" value="ECO:0007669"/>
    <property type="project" value="InterPro"/>
</dbReference>
<feature type="domain" description="Neutral/alkaline non-lysosomal ceramidase C-terminal" evidence="7">
    <location>
        <begin position="587"/>
        <end position="757"/>
    </location>
</feature>
<dbReference type="Proteomes" id="UP000002058">
    <property type="component" value="Unassembled WGS sequence"/>
</dbReference>
<feature type="binding site" evidence="4">
    <location>
        <position position="261"/>
    </location>
    <ligand>
        <name>Zn(2+)</name>
        <dbReference type="ChEBI" id="CHEBI:29105"/>
    </ligand>
</feature>
<dbReference type="Pfam" id="PF17048">
    <property type="entry name" value="Ceramidse_alk_C"/>
    <property type="match status" value="1"/>
</dbReference>
<feature type="binding site" evidence="4">
    <location>
        <position position="551"/>
    </location>
    <ligand>
        <name>Zn(2+)</name>
        <dbReference type="ChEBI" id="CHEBI:29105"/>
    </ligand>
</feature>
<evidence type="ECO:0000256" key="5">
    <source>
        <dbReference type="RuleBase" id="RU366019"/>
    </source>
</evidence>
<feature type="binding site" evidence="4">
    <location>
        <position position="151"/>
    </location>
    <ligand>
        <name>Zn(2+)</name>
        <dbReference type="ChEBI" id="CHEBI:29105"/>
    </ligand>
</feature>
<evidence type="ECO:0000256" key="4">
    <source>
        <dbReference type="PIRSR" id="PIRSR606823-2"/>
    </source>
</evidence>
<dbReference type="OMA" id="GTTVQTC"/>
<dbReference type="VEuPathDB" id="FungiDB:UREG_01979"/>
<dbReference type="KEGG" id="ure:UREG_01979"/>
<dbReference type="Gene3D" id="2.60.40.2300">
    <property type="entry name" value="Neutral/alkaline non-lysosomal ceramidase, C-terminal domain"/>
    <property type="match status" value="1"/>
</dbReference>
<evidence type="ECO:0000259" key="6">
    <source>
        <dbReference type="Pfam" id="PF04734"/>
    </source>
</evidence>
<dbReference type="GO" id="GO:0005576">
    <property type="term" value="C:extracellular region"/>
    <property type="evidence" value="ECO:0007669"/>
    <property type="project" value="TreeGrafter"/>
</dbReference>
<keyword evidence="9" id="KW-1185">Reference proteome</keyword>
<organism evidence="8 9">
    <name type="scientific">Uncinocarpus reesii (strain UAMH 1704)</name>
    <dbReference type="NCBI Taxonomy" id="336963"/>
    <lineage>
        <taxon>Eukaryota</taxon>
        <taxon>Fungi</taxon>
        <taxon>Dikarya</taxon>
        <taxon>Ascomycota</taxon>
        <taxon>Pezizomycotina</taxon>
        <taxon>Eurotiomycetes</taxon>
        <taxon>Eurotiomycetidae</taxon>
        <taxon>Onygenales</taxon>
        <taxon>Onygenaceae</taxon>
        <taxon>Uncinocarpus</taxon>
    </lineage>
</organism>
<dbReference type="GO" id="GO:0016020">
    <property type="term" value="C:membrane"/>
    <property type="evidence" value="ECO:0007669"/>
    <property type="project" value="GOC"/>
</dbReference>
<dbReference type="PANTHER" id="PTHR12670">
    <property type="entry name" value="CERAMIDASE"/>
    <property type="match status" value="1"/>
</dbReference>
<comment type="cofactor">
    <cofactor evidence="4">
        <name>Zn(2+)</name>
        <dbReference type="ChEBI" id="CHEBI:29105"/>
    </cofactor>
    <text evidence="4">Binds 1 zinc ion per subunit.</text>
</comment>
<proteinExistence type="inferred from homology"/>
<dbReference type="InParanoid" id="C4JK22"/>
<dbReference type="AlphaFoldDB" id="C4JK22"/>
<dbReference type="GO" id="GO:0017040">
    <property type="term" value="F:N-acylsphingosine amidohydrolase activity"/>
    <property type="evidence" value="ECO:0007669"/>
    <property type="project" value="UniProtKB-UniRule"/>
</dbReference>
<dbReference type="InterPro" id="IPR038445">
    <property type="entry name" value="NCDase_C_sf"/>
</dbReference>
<dbReference type="GO" id="GO:0042759">
    <property type="term" value="P:long-chain fatty acid biosynthetic process"/>
    <property type="evidence" value="ECO:0007669"/>
    <property type="project" value="TreeGrafter"/>
</dbReference>
<dbReference type="InterPro" id="IPR031329">
    <property type="entry name" value="NEUT/ALK_ceramidase_N"/>
</dbReference>